<evidence type="ECO:0000256" key="3">
    <source>
        <dbReference type="ARBA" id="ARBA00023315"/>
    </source>
</evidence>
<dbReference type="InterPro" id="IPR007041">
    <property type="entry name" value="Arg_succinylTrfase_AstA/AruG"/>
</dbReference>
<evidence type="ECO:0000256" key="1">
    <source>
        <dbReference type="ARBA" id="ARBA00022503"/>
    </source>
</evidence>
<keyword evidence="5" id="KW-1185">Reference proteome</keyword>
<dbReference type="GO" id="GO:0008791">
    <property type="term" value="F:arginine N-succinyltransferase activity"/>
    <property type="evidence" value="ECO:0007669"/>
    <property type="project" value="InterPro"/>
</dbReference>
<dbReference type="Gene3D" id="2.40.40.20">
    <property type="match status" value="1"/>
</dbReference>
<sequence>MTKPFLRPVRESDFPAVLDLARQSGGGMTNLPADEQALRARIAFAVESFARDASMPGGEVYMLTLDRGDGQAVGTAAVFSAIGLDSGFVNYKINWTFHASKQLNKRISRRVLVPTHDFTGSAEVGSLFVSPEIRGGGFGKLLARARYLFIAQTPEIIAEHICAELRGWRAPDGSQPFWDAVGRHFFEMDFEEADVHNAANGNQFIADLMPRYPIYVCLLPPAARDCLGRPHDNAVAAYKMLLDEGFEFDDYIDIFDAGPLVEAKTKNIRTIRESRVLAVSDIVESEAGEDSILAAGAVAAFRACRAKAKVAGEEIVIDRETAKALNVDKGARVRWVKW</sequence>
<evidence type="ECO:0000313" key="4">
    <source>
        <dbReference type="EMBL" id="SNT74072.1"/>
    </source>
</evidence>
<proteinExistence type="predicted"/>
<dbReference type="RefSeq" id="WP_089412451.1">
    <property type="nucleotide sequence ID" value="NZ_FZQA01000004.1"/>
</dbReference>
<dbReference type="Proteomes" id="UP000198346">
    <property type="component" value="Unassembled WGS sequence"/>
</dbReference>
<organism evidence="4 5">
    <name type="scientific">Amphiplicatus metriothermophilus</name>
    <dbReference type="NCBI Taxonomy" id="1519374"/>
    <lineage>
        <taxon>Bacteria</taxon>
        <taxon>Pseudomonadati</taxon>
        <taxon>Pseudomonadota</taxon>
        <taxon>Alphaproteobacteria</taxon>
        <taxon>Parvularculales</taxon>
        <taxon>Parvularculaceae</taxon>
        <taxon>Amphiplicatus</taxon>
    </lineage>
</organism>
<reference evidence="4 5" key="1">
    <citation type="submission" date="2017-07" db="EMBL/GenBank/DDBJ databases">
        <authorList>
            <person name="Sun Z.S."/>
            <person name="Albrecht U."/>
            <person name="Echele G."/>
            <person name="Lee C.C."/>
        </authorList>
    </citation>
    <scope>NUCLEOTIDE SEQUENCE [LARGE SCALE GENOMIC DNA]</scope>
    <source>
        <strain evidence="4 5">CGMCC 1.12710</strain>
    </source>
</reference>
<dbReference type="PANTHER" id="PTHR30420">
    <property type="entry name" value="N-SUCCINYLARGININE DIHYDROLASE"/>
    <property type="match status" value="1"/>
</dbReference>
<gene>
    <name evidence="4" type="ORF">SAMN06297382_1976</name>
</gene>
<dbReference type="OrthoDB" id="21121at2"/>
<protein>
    <submittedName>
        <fullName evidence="4">Arginine succinyltransferase</fullName>
    </submittedName>
</protein>
<dbReference type="Pfam" id="PF04958">
    <property type="entry name" value="AstA"/>
    <property type="match status" value="1"/>
</dbReference>
<evidence type="ECO:0000256" key="2">
    <source>
        <dbReference type="ARBA" id="ARBA00022679"/>
    </source>
</evidence>
<dbReference type="EMBL" id="FZQA01000004">
    <property type="protein sequence ID" value="SNT74072.1"/>
    <property type="molecule type" value="Genomic_DNA"/>
</dbReference>
<dbReference type="NCBIfam" id="TIGR03243">
    <property type="entry name" value="arg_catab_AOST"/>
    <property type="match status" value="1"/>
</dbReference>
<evidence type="ECO:0000313" key="5">
    <source>
        <dbReference type="Proteomes" id="UP000198346"/>
    </source>
</evidence>
<dbReference type="SUPFAM" id="SSF55729">
    <property type="entry name" value="Acyl-CoA N-acyltransferases (Nat)"/>
    <property type="match status" value="1"/>
</dbReference>
<accession>A0A239PVU6</accession>
<dbReference type="GO" id="GO:0006527">
    <property type="term" value="P:L-arginine catabolic process"/>
    <property type="evidence" value="ECO:0007669"/>
    <property type="project" value="InterPro"/>
</dbReference>
<keyword evidence="3" id="KW-0012">Acyltransferase</keyword>
<dbReference type="Gene3D" id="3.40.630.30">
    <property type="match status" value="1"/>
</dbReference>
<dbReference type="PANTHER" id="PTHR30420:SF1">
    <property type="entry name" value="ARGININE N-SUCCINYLTRANSFERASE"/>
    <property type="match status" value="1"/>
</dbReference>
<dbReference type="AlphaFoldDB" id="A0A239PVU6"/>
<keyword evidence="2 4" id="KW-0808">Transferase</keyword>
<keyword evidence="1" id="KW-0056">Arginine metabolism</keyword>
<dbReference type="InterPro" id="IPR016181">
    <property type="entry name" value="Acyl_CoA_acyltransferase"/>
</dbReference>
<name>A0A239PVU6_9PROT</name>